<dbReference type="RefSeq" id="WP_131143651.1">
    <property type="nucleotide sequence ID" value="NZ_BMWV01000006.1"/>
</dbReference>
<evidence type="ECO:0000313" key="2">
    <source>
        <dbReference type="EMBL" id="GGY45310.1"/>
    </source>
</evidence>
<gene>
    <name evidence="3" type="ORF">EYF70_00565</name>
    <name evidence="2" type="ORF">GCM10007387_29140</name>
</gene>
<keyword evidence="1" id="KW-0812">Transmembrane</keyword>
<keyword evidence="4" id="KW-1185">Reference proteome</keyword>
<evidence type="ECO:0000313" key="5">
    <source>
        <dbReference type="Proteomes" id="UP000628442"/>
    </source>
</evidence>
<keyword evidence="1" id="KW-0472">Membrane</keyword>
<evidence type="ECO:0000256" key="1">
    <source>
        <dbReference type="SAM" id="Phobius"/>
    </source>
</evidence>
<name>A0A411WRV3_9BURK</name>
<feature type="transmembrane region" description="Helical" evidence="1">
    <location>
        <begin position="75"/>
        <end position="93"/>
    </location>
</feature>
<dbReference type="EMBL" id="CP036401">
    <property type="protein sequence ID" value="QBH99495.1"/>
    <property type="molecule type" value="Genomic_DNA"/>
</dbReference>
<dbReference type="AlphaFoldDB" id="A0A411WRV3"/>
<dbReference type="Pfam" id="PF03729">
    <property type="entry name" value="DUF308"/>
    <property type="match status" value="1"/>
</dbReference>
<feature type="transmembrane region" description="Helical" evidence="1">
    <location>
        <begin position="27"/>
        <end position="54"/>
    </location>
</feature>
<reference evidence="3 4" key="2">
    <citation type="submission" date="2019-02" db="EMBL/GenBank/DDBJ databases">
        <title>Draft Genome Sequences of Six Type Strains of the Genus Massilia.</title>
        <authorList>
            <person name="Miess H."/>
            <person name="Frediansyhah A."/>
            <person name="Gross H."/>
        </authorList>
    </citation>
    <scope>NUCLEOTIDE SEQUENCE [LARGE SCALE GENOMIC DNA]</scope>
    <source>
        <strain evidence="3 4">DSM 17472</strain>
    </source>
</reference>
<dbReference type="InterPro" id="IPR005325">
    <property type="entry name" value="DUF308_memb"/>
</dbReference>
<sequence length="188" mass="19884">MNDTVFHPAAHEGWLKRYYFIRAAFSITWIIAVLAIAPSSAAASAVLLVAYPAWDAVANLIDSRRSGGLAANRTQSMNVVVSVAVALALAVTWPDMHGALGVFGAWAILSGLLQLGTAVRRWKSHGAQWAMAVSGAQSALAGAFFLYQAQLPTVPSIVSLVGYAGFGAFYFLASALSLSAAGWRRKRS</sequence>
<proteinExistence type="predicted"/>
<protein>
    <submittedName>
        <fullName evidence="3">DUF308 domain-containing protein</fullName>
    </submittedName>
    <submittedName>
        <fullName evidence="2">Membrane protein</fullName>
    </submittedName>
</protein>
<reference evidence="2" key="3">
    <citation type="submission" date="2022-12" db="EMBL/GenBank/DDBJ databases">
        <authorList>
            <person name="Sun Q."/>
            <person name="Kim S."/>
        </authorList>
    </citation>
    <scope>NUCLEOTIDE SEQUENCE</scope>
    <source>
        <strain evidence="2">KCTC 12343</strain>
    </source>
</reference>
<evidence type="ECO:0000313" key="4">
    <source>
        <dbReference type="Proteomes" id="UP000292307"/>
    </source>
</evidence>
<keyword evidence="1" id="KW-1133">Transmembrane helix</keyword>
<organism evidence="2 5">
    <name type="scientific">Pseudoduganella albidiflava</name>
    <dbReference type="NCBI Taxonomy" id="321983"/>
    <lineage>
        <taxon>Bacteria</taxon>
        <taxon>Pseudomonadati</taxon>
        <taxon>Pseudomonadota</taxon>
        <taxon>Betaproteobacteria</taxon>
        <taxon>Burkholderiales</taxon>
        <taxon>Oxalobacteraceae</taxon>
        <taxon>Telluria group</taxon>
        <taxon>Pseudoduganella</taxon>
    </lineage>
</organism>
<dbReference type="Proteomes" id="UP000292307">
    <property type="component" value="Chromosome"/>
</dbReference>
<feature type="transmembrane region" description="Helical" evidence="1">
    <location>
        <begin position="129"/>
        <end position="148"/>
    </location>
</feature>
<feature type="transmembrane region" description="Helical" evidence="1">
    <location>
        <begin position="99"/>
        <end position="117"/>
    </location>
</feature>
<feature type="transmembrane region" description="Helical" evidence="1">
    <location>
        <begin position="160"/>
        <end position="183"/>
    </location>
</feature>
<dbReference type="OrthoDB" id="960912at2"/>
<dbReference type="Proteomes" id="UP000628442">
    <property type="component" value="Unassembled WGS sequence"/>
</dbReference>
<accession>A0A411WRV3</accession>
<reference evidence="2" key="1">
    <citation type="journal article" date="2014" name="Int. J. Syst. Evol. Microbiol.">
        <title>Complete genome sequence of Corynebacterium casei LMG S-19264T (=DSM 44701T), isolated from a smear-ripened cheese.</title>
        <authorList>
            <consortium name="US DOE Joint Genome Institute (JGI-PGF)"/>
            <person name="Walter F."/>
            <person name="Albersmeier A."/>
            <person name="Kalinowski J."/>
            <person name="Ruckert C."/>
        </authorList>
    </citation>
    <scope>NUCLEOTIDE SEQUENCE</scope>
    <source>
        <strain evidence="2">KCTC 12343</strain>
    </source>
</reference>
<dbReference type="EMBL" id="BMWV01000006">
    <property type="protein sequence ID" value="GGY45310.1"/>
    <property type="molecule type" value="Genomic_DNA"/>
</dbReference>
<evidence type="ECO:0000313" key="3">
    <source>
        <dbReference type="EMBL" id="QBH99495.1"/>
    </source>
</evidence>